<dbReference type="SUPFAM" id="SSF57903">
    <property type="entry name" value="FYVE/PHD zinc finger"/>
    <property type="match status" value="1"/>
</dbReference>
<feature type="region of interest" description="Disordered" evidence="5">
    <location>
        <begin position="1"/>
        <end position="23"/>
    </location>
</feature>
<sequence length="820" mass="91475">MPATRNYGTPRKQQSRGDLSASMAVNGASSASVAMLNASYSYESGESSAVYEYNSQRSEEPSWDGYGDHPSSLRRRPPAVESMMESARLSDKRLHEVAAAAASSVNWGELDMELAAASLSEKHESVWKRKKLPRGYTNSDAMKLFTRLTIRDRRHQTRWGPKGFAVLAEGSLPCTVQEMRLVFRVASTDTFRDMMRCIYRREFVEGELLRTIKIQRGAGNPARAFENRELSVKTATFESGSMFSKNESWCFLELLHPRDRAKEEQSARRTASSTASAVSATPPPAFTRTLVSIARSSVVLDNALTPPPRSPPHVPNVVINYSFEEDPSGRATRVVFHGEYLPPDAHDAFKRAGHERRVARLWMLRLAASCHRFLLVVRRRRLGMQVIINSTRLPLETVANVPRCACCRRSFSKFFKRTRKRLCCLCGFLVCEKCAHAQEREHRARGDTRPQIEQVRVCERCLVRVDRARYTAVTEEDLRPARVISDSQSPIGRANSTPGGSLRGVGSRRTRPTLKTRPASLNDLLLETLADATAGGEAQRKRKASVLSVMKDIVDEERARRRSSTARIRSASAGVSKRGLPLLGERDEETDDGETEQTDDEPIDDVERLKRMWGESPRWEDDYPLANADSRSYQIEFPQDPMEAIIPPIPSNEYKRLELIRRQQLNELGDVPELGIICSLASKELACAVSMITVVDKAQLHVLASTHPAVPGGMSYPREQGFCAQTILDPHPLVSRHVQADVRFSAMSSVRKMGINFYCGFPLMGSDGKTVIGSVCCADPHARDLTRSQYAAMSSLASTASRVVQRAAENRAVREDSADV</sequence>
<feature type="region of interest" description="Disordered" evidence="5">
    <location>
        <begin position="557"/>
        <end position="604"/>
    </location>
</feature>
<name>V9EQ73_PHYNI</name>
<feature type="region of interest" description="Disordered" evidence="5">
    <location>
        <begin position="56"/>
        <end position="79"/>
    </location>
</feature>
<dbReference type="InterPro" id="IPR029016">
    <property type="entry name" value="GAF-like_dom_sf"/>
</dbReference>
<organism evidence="7 8">
    <name type="scientific">Phytophthora nicotianae P1569</name>
    <dbReference type="NCBI Taxonomy" id="1317065"/>
    <lineage>
        <taxon>Eukaryota</taxon>
        <taxon>Sar</taxon>
        <taxon>Stramenopiles</taxon>
        <taxon>Oomycota</taxon>
        <taxon>Peronosporomycetes</taxon>
        <taxon>Peronosporales</taxon>
        <taxon>Peronosporaceae</taxon>
        <taxon>Phytophthora</taxon>
    </lineage>
</organism>
<feature type="compositionally biased region" description="Low complexity" evidence="5">
    <location>
        <begin position="268"/>
        <end position="280"/>
    </location>
</feature>
<dbReference type="Pfam" id="PF01590">
    <property type="entry name" value="GAF"/>
    <property type="match status" value="1"/>
</dbReference>
<evidence type="ECO:0000256" key="2">
    <source>
        <dbReference type="ARBA" id="ARBA00022771"/>
    </source>
</evidence>
<evidence type="ECO:0000256" key="3">
    <source>
        <dbReference type="ARBA" id="ARBA00022833"/>
    </source>
</evidence>
<dbReference type="Gene3D" id="3.30.40.10">
    <property type="entry name" value="Zinc/RING finger domain, C3HC4 (zinc finger)"/>
    <property type="match status" value="1"/>
</dbReference>
<gene>
    <name evidence="7" type="ORF">F443_13683</name>
</gene>
<dbReference type="SMART" id="SM00065">
    <property type="entry name" value="GAF"/>
    <property type="match status" value="1"/>
</dbReference>
<feature type="domain" description="FYVE-type" evidence="6">
    <location>
        <begin position="398"/>
        <end position="466"/>
    </location>
</feature>
<dbReference type="AlphaFoldDB" id="V9EQ73"/>
<dbReference type="PANTHER" id="PTHR43102:SF2">
    <property type="entry name" value="GAF DOMAIN-CONTAINING PROTEIN"/>
    <property type="match status" value="1"/>
</dbReference>
<evidence type="ECO:0000256" key="5">
    <source>
        <dbReference type="SAM" id="MobiDB-lite"/>
    </source>
</evidence>
<evidence type="ECO:0000259" key="6">
    <source>
        <dbReference type="PROSITE" id="PS50178"/>
    </source>
</evidence>
<dbReference type="PROSITE" id="PS50178">
    <property type="entry name" value="ZF_FYVE"/>
    <property type="match status" value="1"/>
</dbReference>
<comment type="caution">
    <text evidence="7">The sequence shown here is derived from an EMBL/GenBank/DDBJ whole genome shotgun (WGS) entry which is preliminary data.</text>
</comment>
<dbReference type="GO" id="GO:0008270">
    <property type="term" value="F:zinc ion binding"/>
    <property type="evidence" value="ECO:0007669"/>
    <property type="project" value="UniProtKB-KW"/>
</dbReference>
<evidence type="ECO:0000313" key="7">
    <source>
        <dbReference type="EMBL" id="ETI41041.1"/>
    </source>
</evidence>
<dbReference type="Gene3D" id="3.30.450.40">
    <property type="match status" value="1"/>
</dbReference>
<dbReference type="PANTHER" id="PTHR43102">
    <property type="entry name" value="SLR1143 PROTEIN"/>
    <property type="match status" value="1"/>
</dbReference>
<feature type="region of interest" description="Disordered" evidence="5">
    <location>
        <begin position="261"/>
        <end position="281"/>
    </location>
</feature>
<keyword evidence="3" id="KW-0862">Zinc</keyword>
<keyword evidence="1" id="KW-0479">Metal-binding</keyword>
<dbReference type="EMBL" id="ANIZ01002388">
    <property type="protein sequence ID" value="ETI41041.1"/>
    <property type="molecule type" value="Genomic_DNA"/>
</dbReference>
<dbReference type="InterPro" id="IPR011011">
    <property type="entry name" value="Znf_FYVE_PHD"/>
</dbReference>
<feature type="compositionally biased region" description="Acidic residues" evidence="5">
    <location>
        <begin position="586"/>
        <end position="604"/>
    </location>
</feature>
<protein>
    <recommendedName>
        <fullName evidence="6">FYVE-type domain-containing protein</fullName>
    </recommendedName>
</protein>
<feature type="region of interest" description="Disordered" evidence="5">
    <location>
        <begin position="484"/>
        <end position="517"/>
    </location>
</feature>
<evidence type="ECO:0000313" key="8">
    <source>
        <dbReference type="Proteomes" id="UP000018721"/>
    </source>
</evidence>
<dbReference type="SUPFAM" id="SSF55781">
    <property type="entry name" value="GAF domain-like"/>
    <property type="match status" value="1"/>
</dbReference>
<accession>V9EQ73</accession>
<keyword evidence="2 4" id="KW-0863">Zinc-finger</keyword>
<dbReference type="InterPro" id="IPR013083">
    <property type="entry name" value="Znf_RING/FYVE/PHD"/>
</dbReference>
<proteinExistence type="predicted"/>
<dbReference type="InterPro" id="IPR017455">
    <property type="entry name" value="Znf_FYVE-rel"/>
</dbReference>
<dbReference type="OrthoDB" id="115013at2759"/>
<dbReference type="HOGENOM" id="CLU_013242_1_0_1"/>
<evidence type="ECO:0000256" key="4">
    <source>
        <dbReference type="PROSITE-ProRule" id="PRU00091"/>
    </source>
</evidence>
<dbReference type="CDD" id="cd00065">
    <property type="entry name" value="FYVE_like_SF"/>
    <property type="match status" value="1"/>
</dbReference>
<evidence type="ECO:0000256" key="1">
    <source>
        <dbReference type="ARBA" id="ARBA00022723"/>
    </source>
</evidence>
<dbReference type="InterPro" id="IPR003018">
    <property type="entry name" value="GAF"/>
</dbReference>
<reference evidence="7 8" key="1">
    <citation type="submission" date="2013-11" db="EMBL/GenBank/DDBJ databases">
        <title>The Genome Sequence of Phytophthora parasitica P1569.</title>
        <authorList>
            <consortium name="The Broad Institute Genomics Platform"/>
            <person name="Russ C."/>
            <person name="Tyler B."/>
            <person name="Panabieres F."/>
            <person name="Shan W."/>
            <person name="Tripathy S."/>
            <person name="Grunwald N."/>
            <person name="Machado M."/>
            <person name="Johnson C.S."/>
            <person name="Arredondo F."/>
            <person name="Hong C."/>
            <person name="Coffey M."/>
            <person name="Young S.K."/>
            <person name="Zeng Q."/>
            <person name="Gargeya S."/>
            <person name="Fitzgerald M."/>
            <person name="Abouelleil A."/>
            <person name="Alvarado L."/>
            <person name="Chapman S.B."/>
            <person name="Gainer-Dewar J."/>
            <person name="Goldberg J."/>
            <person name="Griggs A."/>
            <person name="Gujja S."/>
            <person name="Hansen M."/>
            <person name="Howarth C."/>
            <person name="Imamovic A."/>
            <person name="Ireland A."/>
            <person name="Larimer J."/>
            <person name="McCowan C."/>
            <person name="Murphy C."/>
            <person name="Pearson M."/>
            <person name="Poon T.W."/>
            <person name="Priest M."/>
            <person name="Roberts A."/>
            <person name="Saif S."/>
            <person name="Shea T."/>
            <person name="Sykes S."/>
            <person name="Wortman J."/>
            <person name="Nusbaum C."/>
            <person name="Birren B."/>
        </authorList>
    </citation>
    <scope>NUCLEOTIDE SEQUENCE [LARGE SCALE GENOMIC DNA]</scope>
    <source>
        <strain evidence="7 8">P1569</strain>
    </source>
</reference>
<dbReference type="eggNOG" id="ENOG502SHK2">
    <property type="taxonomic scope" value="Eukaryota"/>
</dbReference>
<keyword evidence="8" id="KW-1185">Reference proteome</keyword>
<dbReference type="Proteomes" id="UP000018721">
    <property type="component" value="Unassembled WGS sequence"/>
</dbReference>
<feature type="compositionally biased region" description="Polar residues" evidence="5">
    <location>
        <begin position="485"/>
        <end position="499"/>
    </location>
</feature>